<organism evidence="1 2">
    <name type="scientific">Namhaeicola litoreus</name>
    <dbReference type="NCBI Taxonomy" id="1052145"/>
    <lineage>
        <taxon>Bacteria</taxon>
        <taxon>Pseudomonadati</taxon>
        <taxon>Bacteroidota</taxon>
        <taxon>Flavobacteriia</taxon>
        <taxon>Flavobacteriales</taxon>
        <taxon>Flavobacteriaceae</taxon>
        <taxon>Namhaeicola</taxon>
    </lineage>
</organism>
<comment type="caution">
    <text evidence="1">The sequence shown here is derived from an EMBL/GenBank/DDBJ whole genome shotgun (WGS) entry which is preliminary data.</text>
</comment>
<dbReference type="EMBL" id="JBHTMY010000003">
    <property type="protein sequence ID" value="MFD1316604.1"/>
    <property type="molecule type" value="Genomic_DNA"/>
</dbReference>
<evidence type="ECO:0008006" key="3">
    <source>
        <dbReference type="Google" id="ProtNLM"/>
    </source>
</evidence>
<accession>A0ABW3Y427</accession>
<protein>
    <recommendedName>
        <fullName evidence="3">Por secretion system C-terminal sorting domain-containing protein</fullName>
    </recommendedName>
</protein>
<gene>
    <name evidence="1" type="ORF">ACFQ39_13340</name>
</gene>
<dbReference type="Proteomes" id="UP001597201">
    <property type="component" value="Unassembled WGS sequence"/>
</dbReference>
<evidence type="ECO:0000313" key="2">
    <source>
        <dbReference type="Proteomes" id="UP001597201"/>
    </source>
</evidence>
<evidence type="ECO:0000313" key="1">
    <source>
        <dbReference type="EMBL" id="MFD1316604.1"/>
    </source>
</evidence>
<dbReference type="RefSeq" id="WP_377179741.1">
    <property type="nucleotide sequence ID" value="NZ_JBHTMY010000003.1"/>
</dbReference>
<keyword evidence="2" id="KW-1185">Reference proteome</keyword>
<reference evidence="2" key="1">
    <citation type="journal article" date="2019" name="Int. J. Syst. Evol. Microbiol.">
        <title>The Global Catalogue of Microorganisms (GCM) 10K type strain sequencing project: providing services to taxonomists for standard genome sequencing and annotation.</title>
        <authorList>
            <consortium name="The Broad Institute Genomics Platform"/>
            <consortium name="The Broad Institute Genome Sequencing Center for Infectious Disease"/>
            <person name="Wu L."/>
            <person name="Ma J."/>
        </authorList>
    </citation>
    <scope>NUCLEOTIDE SEQUENCE [LARGE SCALE GENOMIC DNA]</scope>
    <source>
        <strain evidence="2">CCUG 61485</strain>
    </source>
</reference>
<name>A0ABW3Y427_9FLAO</name>
<proteinExistence type="predicted"/>
<sequence length="121" mass="13110">MKTTIITIAILLISIVGFSQEKGQVTKYVTTFPNGEEAITIVDNSGSDVLNLSSAESFYKYEILAPANHELIHGSTNDGKVCDIDKSKLSDGTYTLKVYTNDFVITSDITIDKGEGISVVQ</sequence>